<dbReference type="GeneID" id="107064011"/>
<accession>A0ABM1HUV4</accession>
<comment type="subcellular location">
    <subcellularLocation>
        <location evidence="1">Cytoplasm</location>
    </subcellularLocation>
</comment>
<reference evidence="8" key="1">
    <citation type="submission" date="2025-08" db="UniProtKB">
        <authorList>
            <consortium name="RefSeq"/>
        </authorList>
    </citation>
    <scope>IDENTIFICATION</scope>
    <source>
        <tissue evidence="8">Whole body</tissue>
    </source>
</reference>
<gene>
    <name evidence="8" type="primary">LOC107064011</name>
</gene>
<evidence type="ECO:0000313" key="7">
    <source>
        <dbReference type="Proteomes" id="UP000694924"/>
    </source>
</evidence>
<dbReference type="PANTHER" id="PTHR46079:SF2">
    <property type="entry name" value="FERM DOMAIN-CONTAINING PROTEIN"/>
    <property type="match status" value="1"/>
</dbReference>
<evidence type="ECO:0000256" key="3">
    <source>
        <dbReference type="ARBA" id="ARBA00023054"/>
    </source>
</evidence>
<feature type="compositionally biased region" description="Low complexity" evidence="5">
    <location>
        <begin position="321"/>
        <end position="339"/>
    </location>
</feature>
<evidence type="ECO:0000256" key="4">
    <source>
        <dbReference type="SAM" id="Coils"/>
    </source>
</evidence>
<feature type="coiled-coil region" evidence="4">
    <location>
        <begin position="15"/>
        <end position="49"/>
    </location>
</feature>
<evidence type="ECO:0000256" key="5">
    <source>
        <dbReference type="SAM" id="MobiDB-lite"/>
    </source>
</evidence>
<dbReference type="RefSeq" id="XP_015171741.1">
    <property type="nucleotide sequence ID" value="XM_015316255.1"/>
</dbReference>
<name>A0ABM1HUV4_POLDO</name>
<proteinExistence type="predicted"/>
<feature type="region of interest" description="Disordered" evidence="5">
    <location>
        <begin position="692"/>
        <end position="731"/>
    </location>
</feature>
<dbReference type="InterPro" id="IPR047176">
    <property type="entry name" value="FRMD4A/B"/>
</dbReference>
<organism evidence="7 8">
    <name type="scientific">Polistes dominula</name>
    <name type="common">European paper wasp</name>
    <name type="synonym">Vespa dominula</name>
    <dbReference type="NCBI Taxonomy" id="743375"/>
    <lineage>
        <taxon>Eukaryota</taxon>
        <taxon>Metazoa</taxon>
        <taxon>Ecdysozoa</taxon>
        <taxon>Arthropoda</taxon>
        <taxon>Hexapoda</taxon>
        <taxon>Insecta</taxon>
        <taxon>Pterygota</taxon>
        <taxon>Neoptera</taxon>
        <taxon>Endopterygota</taxon>
        <taxon>Hymenoptera</taxon>
        <taxon>Apocrita</taxon>
        <taxon>Aculeata</taxon>
        <taxon>Vespoidea</taxon>
        <taxon>Vespidae</taxon>
        <taxon>Polistinae</taxon>
        <taxon>Polistini</taxon>
        <taxon>Polistes</taxon>
    </lineage>
</organism>
<feature type="coiled-coil region" evidence="4">
    <location>
        <begin position="129"/>
        <end position="163"/>
    </location>
</feature>
<feature type="region of interest" description="Disordered" evidence="5">
    <location>
        <begin position="319"/>
        <end position="341"/>
    </location>
</feature>
<dbReference type="Pfam" id="PF11819">
    <property type="entry name" value="CUPID"/>
    <property type="match status" value="1"/>
</dbReference>
<feature type="region of interest" description="Disordered" evidence="5">
    <location>
        <begin position="517"/>
        <end position="550"/>
    </location>
</feature>
<dbReference type="PANTHER" id="PTHR46079">
    <property type="entry name" value="FERM DOMAIN-CONTAINING PROTEIN 4"/>
    <property type="match status" value="1"/>
</dbReference>
<feature type="compositionally biased region" description="Polar residues" evidence="5">
    <location>
        <begin position="693"/>
        <end position="703"/>
    </location>
</feature>
<dbReference type="InterPro" id="IPR021774">
    <property type="entry name" value="CUPID"/>
</dbReference>
<feature type="compositionally biased region" description="Basic and acidic residues" evidence="5">
    <location>
        <begin position="525"/>
        <end position="546"/>
    </location>
</feature>
<keyword evidence="3 4" id="KW-0175">Coiled coil</keyword>
<evidence type="ECO:0000313" key="8">
    <source>
        <dbReference type="RefSeq" id="XP_015171741.1"/>
    </source>
</evidence>
<keyword evidence="2" id="KW-0963">Cytoplasm</keyword>
<sequence>MVMAGNEGTPGSLAEDTLSARLQWLRQRREALQEKLALKNTELKNLCIEEAELTGVLPPEIPLEPGESPPTFRKKVGTAFTYPQNLINKLKSNEIQEESALELERQVQIGIVEAALGIVNDPAESKAVRRKHRLVYQQGQRKLQELEARLNSIRQSRNKTHRAGQYQHTMPCNIQPHLQNNVKHRTKKPRPPLDNTGNESCLASTRGIAQEENVNLNSIGTEQKYPGYEEHFPFTNAYHHGHDTDFSSTSPVDIRQNIKALENDFNDNHNIYILPDQYRTRTYSHGSGGTRSQNNYQDNNRVYRTVPNTYSEEERQMRYRQFQQHQQQQQQQQQQQKQQELQEDFYNHQQYAEYKLDSEVQRKSSQIYYDRDFHSPHHMHAEYQFHYKNQSQSWQRKDRDMSINRNLRSIGPPVDSHMPPGCWMRCNEEIIWCPDEQLVSDRFGSLDRRKRNGVQHVGNIHTDTQSRYRTVTIGGSKNTVPVVSYPQPTIHLLPLSEQSQVNNKILLRTQSLGSVETWHSNRSQESQDDKDTTDSVSRKGKEKEWYETSLDSGASPALEAGLLITHKAMHCQSSSPVSCAKDIGVINSVNDNTAKNIYSNTQTRSKLETSIQTQTHVQPTLICYDNWRPKVLEIPAESRKIQENNDEGILIRSPPNCTVVQAGKYQPYREVTKPFEMSDFYKYSTKFRKRNEISGQTSSNENCLDSYGGDLAGSTDLQQESDSPNYIHNGNVTSPVQKKIYQPVERMTCQPYLTTLR</sequence>
<evidence type="ECO:0000256" key="2">
    <source>
        <dbReference type="ARBA" id="ARBA00022490"/>
    </source>
</evidence>
<evidence type="ECO:0000256" key="1">
    <source>
        <dbReference type="ARBA" id="ARBA00004496"/>
    </source>
</evidence>
<evidence type="ECO:0000259" key="6">
    <source>
        <dbReference type="Pfam" id="PF11819"/>
    </source>
</evidence>
<feature type="compositionally biased region" description="Polar residues" evidence="5">
    <location>
        <begin position="715"/>
        <end position="731"/>
    </location>
</feature>
<feature type="region of interest" description="Disordered" evidence="5">
    <location>
        <begin position="283"/>
        <end position="303"/>
    </location>
</feature>
<feature type="domain" description="Cytohesin Ubiquitin Protein Inducing" evidence="6">
    <location>
        <begin position="16"/>
        <end position="126"/>
    </location>
</feature>
<keyword evidence="7" id="KW-1185">Reference proteome</keyword>
<dbReference type="Proteomes" id="UP000694924">
    <property type="component" value="Unplaced"/>
</dbReference>
<protein>
    <submittedName>
        <fullName evidence="8">Uncharacterized protein LOC107064011 isoform X1</fullName>
    </submittedName>
</protein>